<dbReference type="Pfam" id="PF13173">
    <property type="entry name" value="AAA_14"/>
    <property type="match status" value="1"/>
</dbReference>
<dbReference type="InterPro" id="IPR025420">
    <property type="entry name" value="DUF4143"/>
</dbReference>
<dbReference type="PANTHER" id="PTHR33295">
    <property type="entry name" value="ATPASE"/>
    <property type="match status" value="1"/>
</dbReference>
<dbReference type="PANTHER" id="PTHR33295:SF7">
    <property type="entry name" value="ATPASE"/>
    <property type="match status" value="1"/>
</dbReference>
<dbReference type="EMBL" id="JQ844213">
    <property type="protein sequence ID" value="AGS52816.1"/>
    <property type="molecule type" value="Genomic_DNA"/>
</dbReference>
<dbReference type="InterPro" id="IPR041682">
    <property type="entry name" value="AAA_14"/>
</dbReference>
<feature type="domain" description="DUF4143" evidence="2">
    <location>
        <begin position="224"/>
        <end position="383"/>
    </location>
</feature>
<dbReference type="Pfam" id="PF13635">
    <property type="entry name" value="DUF4143"/>
    <property type="match status" value="1"/>
</dbReference>
<name>A0A806JZU7_9BACT</name>
<organism evidence="3">
    <name type="scientific">uncultured bacterium contig00009</name>
    <dbReference type="NCBI Taxonomy" id="1181501"/>
    <lineage>
        <taxon>Bacteria</taxon>
        <taxon>environmental samples</taxon>
    </lineage>
</organism>
<evidence type="ECO:0000259" key="1">
    <source>
        <dbReference type="Pfam" id="PF13173"/>
    </source>
</evidence>
<dbReference type="InterPro" id="IPR027417">
    <property type="entry name" value="P-loop_NTPase"/>
</dbReference>
<evidence type="ECO:0000259" key="2">
    <source>
        <dbReference type="Pfam" id="PF13635"/>
    </source>
</evidence>
<proteinExistence type="predicted"/>
<feature type="domain" description="AAA" evidence="1">
    <location>
        <begin position="20"/>
        <end position="152"/>
    </location>
</feature>
<evidence type="ECO:0000313" key="3">
    <source>
        <dbReference type="EMBL" id="AGS52816.1"/>
    </source>
</evidence>
<dbReference type="AlphaFoldDB" id="A0A806JZU7"/>
<dbReference type="SUPFAM" id="SSF52540">
    <property type="entry name" value="P-loop containing nucleoside triphosphate hydrolases"/>
    <property type="match status" value="1"/>
</dbReference>
<accession>A0A806JZU7</accession>
<protein>
    <submittedName>
        <fullName evidence="3">Putative ATPase (AAA+ superfamily)</fullName>
    </submittedName>
</protein>
<sequence length="430" mass="48113">MERLIEKNLIDWKNDPGKMPLVLLGARQVGKTHAVFNFGKAQYKDVAVFNFENNNPLKAIFEQDADPERIVSELERHSLRRLAPDVLIFFDEIQACPKALTSLKYFAEKAPEYNIIAAGSLLGVAVNREGFSFPVGKVYRLTLYPMNFEEFLLGLGEKELAAVIKKSYADDTPLPQNVHKKALNLYGVYLVTGGMPKAVLEYIEKRDFDFVRIVQRNILADYDADMVKYASASESVKIRAVYSSIPAQLARENRKFQYSMIGSNARAAAYEIGMQWLSDAGLIHKCGKVNEGKIPLKNYVDLLSYKIYLNDVGLLNCHSDTPPALVLSGNFGGEAKGAVTENYIMQQLVFNGLTPYYWESRGKAEIDFVLQSDAAILPIETKSADNTKAKSLTVFTSKYGIGRSVRISSKNFGFENNIKSVPLYAAFCIR</sequence>
<reference evidence="3" key="1">
    <citation type="submission" date="2012-03" db="EMBL/GenBank/DDBJ databases">
        <title>Functional metagenomics reveals considerable lignocellulase gene clusters in the gut microbiome of a wood-feeding higher termite.</title>
        <authorList>
            <person name="Liu N."/>
        </authorList>
    </citation>
    <scope>NUCLEOTIDE SEQUENCE</scope>
</reference>